<feature type="coiled-coil region" evidence="1">
    <location>
        <begin position="557"/>
        <end position="584"/>
    </location>
</feature>
<feature type="region of interest" description="Disordered" evidence="2">
    <location>
        <begin position="421"/>
        <end position="454"/>
    </location>
</feature>
<protein>
    <submittedName>
        <fullName evidence="3">Uncharacterized protein</fullName>
    </submittedName>
</protein>
<feature type="region of interest" description="Disordered" evidence="2">
    <location>
        <begin position="603"/>
        <end position="670"/>
    </location>
</feature>
<organism evidence="3 4">
    <name type="scientific">Prorocentrum cordatum</name>
    <dbReference type="NCBI Taxonomy" id="2364126"/>
    <lineage>
        <taxon>Eukaryota</taxon>
        <taxon>Sar</taxon>
        <taxon>Alveolata</taxon>
        <taxon>Dinophyceae</taxon>
        <taxon>Prorocentrales</taxon>
        <taxon>Prorocentraceae</taxon>
        <taxon>Prorocentrum</taxon>
    </lineage>
</organism>
<keyword evidence="1" id="KW-0175">Coiled coil</keyword>
<proteinExistence type="predicted"/>
<dbReference type="Proteomes" id="UP001189429">
    <property type="component" value="Unassembled WGS sequence"/>
</dbReference>
<gene>
    <name evidence="3" type="ORF">PCOR1329_LOCUS3858</name>
</gene>
<evidence type="ECO:0000313" key="4">
    <source>
        <dbReference type="Proteomes" id="UP001189429"/>
    </source>
</evidence>
<comment type="caution">
    <text evidence="3">The sequence shown here is derived from an EMBL/GenBank/DDBJ whole genome shotgun (WGS) entry which is preliminary data.</text>
</comment>
<accession>A0ABN9PP72</accession>
<evidence type="ECO:0000313" key="3">
    <source>
        <dbReference type="EMBL" id="CAK0793614.1"/>
    </source>
</evidence>
<dbReference type="EMBL" id="CAUYUJ010001002">
    <property type="protein sequence ID" value="CAK0793614.1"/>
    <property type="molecule type" value="Genomic_DNA"/>
</dbReference>
<feature type="region of interest" description="Disordered" evidence="2">
    <location>
        <begin position="272"/>
        <end position="298"/>
    </location>
</feature>
<keyword evidence="4" id="KW-1185">Reference proteome</keyword>
<name>A0ABN9PP72_9DINO</name>
<sequence>MRKTSYPEIGYYGDVMIEDLARNSLDVPFDVPLVQDMDMTDAKPLEVFLRVLNLKGLLSPMDRTTRLQHGRLLRGRAAHRLPPRRTLMQTVPASDSEHDSAPIATKVTCESFAAERADRATKGDVDIKEVLRCNDQYSRERTEKCLNALIKEWKRKLTDPWDEIQRAQRVELQEDAGYLNANYAKPKDYSADGDISSSVFQHFGKQFFFRYNVATGSPPVLGVVHWWADQGQSQAPEALGAIVALRADIAGLRAEASAVGERPVQAAAAAVEAPRSEVQQQENEVDEASEGGWQKPRRPAACQVRGAAAAKPFASPTRIEALAEEADCDGEGSPTALLASRVKGGVGEHECYILDPLRDGEDVKGELDAMASAPQPARCVLTGEPLMELVVEGGNGKTGVAPLAADGFDVAAWPGGELGGIDGHQGVGRSEGESKLEGIGAPKDVDRSEPLRDEGVGRSEFDCKLEGIDELCRRQRSRLRPDPGQRFHVALLKNVDHSKLDGSSALKHVKQEGVDAMMDVDHGGPLRGEGVGHCECEGKPEGSDALQDGLPTADDAAKRARQALSLASAERRELEAQLAAARADLAIEEIGVRAAAVELAAAGGGSSPGAALASMAAMKEEPPDWDEEGAPSQAAPASQVPCSGVAGQEAGEEEERRGLQDASAGEPDDKTVLSQFRGLTSEQAEAILDAVKSKAEAVCGSYSRPLTTCLCL</sequence>
<evidence type="ECO:0000256" key="2">
    <source>
        <dbReference type="SAM" id="MobiDB-lite"/>
    </source>
</evidence>
<evidence type="ECO:0000256" key="1">
    <source>
        <dbReference type="SAM" id="Coils"/>
    </source>
</evidence>
<feature type="compositionally biased region" description="Low complexity" evidence="2">
    <location>
        <begin position="630"/>
        <end position="649"/>
    </location>
</feature>
<reference evidence="3" key="1">
    <citation type="submission" date="2023-10" db="EMBL/GenBank/DDBJ databases">
        <authorList>
            <person name="Chen Y."/>
            <person name="Shah S."/>
            <person name="Dougan E. K."/>
            <person name="Thang M."/>
            <person name="Chan C."/>
        </authorList>
    </citation>
    <scope>NUCLEOTIDE SEQUENCE [LARGE SCALE GENOMIC DNA]</scope>
</reference>
<feature type="compositionally biased region" description="Low complexity" evidence="2">
    <location>
        <begin position="608"/>
        <end position="617"/>
    </location>
</feature>
<feature type="compositionally biased region" description="Basic and acidic residues" evidence="2">
    <location>
        <begin position="443"/>
        <end position="454"/>
    </location>
</feature>